<comment type="function">
    <text evidence="8">Transfers the 4'-phosphopantetheine moiety from coenzyme A to a Ser of acyl-carrier-protein.</text>
</comment>
<keyword evidence="11" id="KW-1185">Reference proteome</keyword>
<dbReference type="EC" id="2.7.8.7" evidence="8"/>
<keyword evidence="1 8" id="KW-0444">Lipid biosynthesis</keyword>
<evidence type="ECO:0000256" key="1">
    <source>
        <dbReference type="ARBA" id="ARBA00022516"/>
    </source>
</evidence>
<dbReference type="NCBIfam" id="TIGR00516">
    <property type="entry name" value="acpS"/>
    <property type="match status" value="1"/>
</dbReference>
<dbReference type="AlphaFoldDB" id="A0A7I7S4N7"/>
<keyword evidence="8" id="KW-0963">Cytoplasm</keyword>
<feature type="domain" description="4'-phosphopantetheinyl transferase" evidence="9">
    <location>
        <begin position="6"/>
        <end position="121"/>
    </location>
</feature>
<dbReference type="GO" id="GO:0000287">
    <property type="term" value="F:magnesium ion binding"/>
    <property type="evidence" value="ECO:0007669"/>
    <property type="project" value="UniProtKB-UniRule"/>
</dbReference>
<proteinExistence type="inferred from homology"/>
<dbReference type="InterPro" id="IPR002582">
    <property type="entry name" value="ACPS"/>
</dbReference>
<dbReference type="GO" id="GO:0008897">
    <property type="term" value="F:holo-[acyl-carrier-protein] synthase activity"/>
    <property type="evidence" value="ECO:0007669"/>
    <property type="project" value="UniProtKB-UniRule"/>
</dbReference>
<comment type="similarity">
    <text evidence="8">Belongs to the P-Pant transferase superfamily. AcpS family.</text>
</comment>
<dbReference type="KEGG" id="marz:MARA_48090"/>
<dbReference type="Pfam" id="PF01648">
    <property type="entry name" value="ACPS"/>
    <property type="match status" value="1"/>
</dbReference>
<dbReference type="GO" id="GO:0005737">
    <property type="term" value="C:cytoplasm"/>
    <property type="evidence" value="ECO:0007669"/>
    <property type="project" value="UniProtKB-SubCell"/>
</dbReference>
<evidence type="ECO:0000256" key="6">
    <source>
        <dbReference type="ARBA" id="ARBA00023098"/>
    </source>
</evidence>
<keyword evidence="3 8" id="KW-0479">Metal-binding</keyword>
<dbReference type="RefSeq" id="WP_163921830.1">
    <property type="nucleotide sequence ID" value="NZ_AP022593.1"/>
</dbReference>
<keyword evidence="7 8" id="KW-0275">Fatty acid biosynthesis</keyword>
<dbReference type="InterPro" id="IPR004568">
    <property type="entry name" value="Ppantetheine-prot_Trfase_dom"/>
</dbReference>
<keyword evidence="2 8" id="KW-0808">Transferase</keyword>
<keyword evidence="6 8" id="KW-0443">Lipid metabolism</keyword>
<comment type="subcellular location">
    <subcellularLocation>
        <location evidence="8">Cytoplasm</location>
    </subcellularLocation>
</comment>
<accession>A0A7I7S4N7</accession>
<dbReference type="SUPFAM" id="SSF56214">
    <property type="entry name" value="4'-phosphopantetheinyl transferase"/>
    <property type="match status" value="1"/>
</dbReference>
<keyword evidence="5 8" id="KW-0460">Magnesium</keyword>
<evidence type="ECO:0000256" key="5">
    <source>
        <dbReference type="ARBA" id="ARBA00022842"/>
    </source>
</evidence>
<geneLocation type="plasmid" evidence="11">
    <name>pjcm18538 dna</name>
</geneLocation>
<comment type="catalytic activity">
    <reaction evidence="8">
        <text>apo-[ACP] + CoA = holo-[ACP] + adenosine 3',5'-bisphosphate + H(+)</text>
        <dbReference type="Rhea" id="RHEA:12068"/>
        <dbReference type="Rhea" id="RHEA-COMP:9685"/>
        <dbReference type="Rhea" id="RHEA-COMP:9690"/>
        <dbReference type="ChEBI" id="CHEBI:15378"/>
        <dbReference type="ChEBI" id="CHEBI:29999"/>
        <dbReference type="ChEBI" id="CHEBI:57287"/>
        <dbReference type="ChEBI" id="CHEBI:58343"/>
        <dbReference type="ChEBI" id="CHEBI:64479"/>
        <dbReference type="EC" id="2.7.8.7"/>
    </reaction>
</comment>
<dbReference type="Gene3D" id="3.90.470.20">
    <property type="entry name" value="4'-phosphopantetheinyl transferase domain"/>
    <property type="match status" value="1"/>
</dbReference>
<dbReference type="InterPro" id="IPR037143">
    <property type="entry name" value="4-PPantetheinyl_Trfase_dom_sf"/>
</dbReference>
<feature type="binding site" evidence="8">
    <location>
        <position position="57"/>
    </location>
    <ligand>
        <name>Mg(2+)</name>
        <dbReference type="ChEBI" id="CHEBI:18420"/>
    </ligand>
</feature>
<organism evidence="10 11">
    <name type="scientific">Mycolicibacterium arabiense</name>
    <dbReference type="NCBI Taxonomy" id="1286181"/>
    <lineage>
        <taxon>Bacteria</taxon>
        <taxon>Bacillati</taxon>
        <taxon>Actinomycetota</taxon>
        <taxon>Actinomycetes</taxon>
        <taxon>Mycobacteriales</taxon>
        <taxon>Mycobacteriaceae</taxon>
        <taxon>Mycolicibacterium</taxon>
    </lineage>
</organism>
<keyword evidence="4 8" id="KW-0276">Fatty acid metabolism</keyword>
<evidence type="ECO:0000256" key="8">
    <source>
        <dbReference type="HAMAP-Rule" id="MF_00101"/>
    </source>
</evidence>
<protein>
    <recommendedName>
        <fullName evidence="8">Holo-[acyl-carrier-protein] synthase</fullName>
        <shortName evidence="8">Holo-ACP synthase</shortName>
        <ecNumber evidence="8">2.7.8.7</ecNumber>
    </recommendedName>
    <alternativeName>
        <fullName evidence="8">4'-phosphopantetheinyl transferase AcpS</fullName>
    </alternativeName>
</protein>
<evidence type="ECO:0000256" key="4">
    <source>
        <dbReference type="ARBA" id="ARBA00022832"/>
    </source>
</evidence>
<dbReference type="EMBL" id="AP022593">
    <property type="protein sequence ID" value="BBY51341.1"/>
    <property type="molecule type" value="Genomic_DNA"/>
</dbReference>
<comment type="cofactor">
    <cofactor evidence="8">
        <name>Mg(2+)</name>
        <dbReference type="ChEBI" id="CHEBI:18420"/>
    </cofactor>
</comment>
<dbReference type="Proteomes" id="UP000467428">
    <property type="component" value="Chromosome"/>
</dbReference>
<evidence type="ECO:0000256" key="7">
    <source>
        <dbReference type="ARBA" id="ARBA00023160"/>
    </source>
</evidence>
<feature type="binding site" evidence="8">
    <location>
        <position position="8"/>
    </location>
    <ligand>
        <name>Mg(2+)</name>
        <dbReference type="ChEBI" id="CHEBI:18420"/>
    </ligand>
</feature>
<evidence type="ECO:0000313" key="10">
    <source>
        <dbReference type="EMBL" id="BBY51341.1"/>
    </source>
</evidence>
<evidence type="ECO:0000256" key="3">
    <source>
        <dbReference type="ARBA" id="ARBA00022723"/>
    </source>
</evidence>
<dbReference type="NCBIfam" id="TIGR00556">
    <property type="entry name" value="pantethn_trn"/>
    <property type="match status" value="1"/>
</dbReference>
<sequence length="133" mass="14235">MLGETGIDIVPVARIERLIRDHGDGFLRRWFTAGEIEYCTGKAVPSRHFAARFAAKEAVAKTLPGHWDGPLPWRSIEVVSTPTGAPGIRLSDAPLAIATSAGVGDIRISLSHCDDYATAVAITTLSAERRDGP</sequence>
<name>A0A7I7S4N7_9MYCO</name>
<evidence type="ECO:0000256" key="2">
    <source>
        <dbReference type="ARBA" id="ARBA00022679"/>
    </source>
</evidence>
<evidence type="ECO:0000313" key="11">
    <source>
        <dbReference type="Proteomes" id="UP000467428"/>
    </source>
</evidence>
<evidence type="ECO:0000259" key="9">
    <source>
        <dbReference type="Pfam" id="PF01648"/>
    </source>
</evidence>
<gene>
    <name evidence="10" type="primary">acpS_1</name>
    <name evidence="8" type="synonym">acpS</name>
    <name evidence="10" type="ORF">MARA_48090</name>
</gene>
<dbReference type="InterPro" id="IPR008278">
    <property type="entry name" value="4-PPantetheinyl_Trfase_dom"/>
</dbReference>
<dbReference type="GO" id="GO:0006633">
    <property type="term" value="P:fatty acid biosynthetic process"/>
    <property type="evidence" value="ECO:0007669"/>
    <property type="project" value="UniProtKB-UniRule"/>
</dbReference>
<reference evidence="10 11" key="1">
    <citation type="journal article" date="2019" name="Emerg. Microbes Infect.">
        <title>Comprehensive subspecies identification of 175 nontuberculous mycobacteria species based on 7547 genomic profiles.</title>
        <authorList>
            <person name="Matsumoto Y."/>
            <person name="Kinjo T."/>
            <person name="Motooka D."/>
            <person name="Nabeya D."/>
            <person name="Jung N."/>
            <person name="Uechi K."/>
            <person name="Horii T."/>
            <person name="Iida T."/>
            <person name="Fujita J."/>
            <person name="Nakamura S."/>
        </authorList>
    </citation>
    <scope>NUCLEOTIDE SEQUENCE [LARGE SCALE GENOMIC DNA]</scope>
    <source>
        <strain evidence="10 11">JCM 18538</strain>
    </source>
</reference>
<dbReference type="HAMAP" id="MF_00101">
    <property type="entry name" value="AcpS"/>
    <property type="match status" value="1"/>
</dbReference>